<dbReference type="SUPFAM" id="SSF54106">
    <property type="entry name" value="LysM domain"/>
    <property type="match status" value="4"/>
</dbReference>
<feature type="domain" description="HTH cro/C1-type" evidence="2">
    <location>
        <begin position="154"/>
        <end position="172"/>
    </location>
</feature>
<evidence type="ECO:0000256" key="1">
    <source>
        <dbReference type="SAM" id="Coils"/>
    </source>
</evidence>
<name>A0A8G0KS23_9FLAO</name>
<evidence type="ECO:0000259" key="3">
    <source>
        <dbReference type="PROSITE" id="PS51782"/>
    </source>
</evidence>
<dbReference type="PANTHER" id="PTHR33734:SF22">
    <property type="entry name" value="MEMBRANE-BOUND LYTIC MUREIN TRANSGLYCOSYLASE D"/>
    <property type="match status" value="1"/>
</dbReference>
<dbReference type="InterPro" id="IPR036779">
    <property type="entry name" value="LysM_dom_sf"/>
</dbReference>
<dbReference type="Proteomes" id="UP000824721">
    <property type="component" value="Chromosome"/>
</dbReference>
<dbReference type="Gene3D" id="3.10.350.10">
    <property type="entry name" value="LysM domain"/>
    <property type="match status" value="4"/>
</dbReference>
<evidence type="ECO:0000313" key="4">
    <source>
        <dbReference type="EMBL" id="QYS89031.1"/>
    </source>
</evidence>
<evidence type="ECO:0000259" key="2">
    <source>
        <dbReference type="PROSITE" id="PS50943"/>
    </source>
</evidence>
<reference evidence="4" key="1">
    <citation type="submission" date="2020-12" db="EMBL/GenBank/DDBJ databases">
        <title>Genome sequencing of genetic groups of Flavobacterium columnare.</title>
        <authorList>
            <person name="Waldbieser G.C."/>
            <person name="Griffin M.J."/>
            <person name="LaFrentz B.R."/>
        </authorList>
    </citation>
    <scope>NUCLEOTIDE SEQUENCE</scope>
    <source>
        <strain evidence="4">90-106</strain>
    </source>
</reference>
<dbReference type="Pfam" id="PF01476">
    <property type="entry name" value="LysM"/>
    <property type="match status" value="4"/>
</dbReference>
<sequence length="659" mass="77084">MLKYLLFIFFFLSQFYYAQQERTLKHLIQKNETLESIALKYKVLKADIIKLNTGAEKGIQENTILMIPNVHSISYMLKKNDVSAVRYDKHEVLNKETLYSIAKQYQLSVEELKEANPLLTQNPIKEGIVLNIPQQRIPYERKVVFDGKFHEVQSQETLFSIARLYNVSVKDLEEKNETLLKEGLQIGQKIEIPNKKKTVDGRVRIINNETFFHTVEAKETKYSIAKKYGITIDQLEKQNPEIISGFVIGNKLAINKSIIKAQNENEELMIALAEKQAIVEKSKSQTVKIEDLEDRLKVQKELNKKMVTLNKLNINLNAIDETKNGSVERLRLILDANKKIQEVLIAKLDSLVVTMEYDLKELKTKNIESLEESKRLQKESEQKRKETTDLVQQLKQDLTENRRIIVGVMQKVQKINQQENQEYKKKIREKLSDKDQVRLNEIKKIDQDLTIKEGKKENLLAKINDLESEKKTILKHKIAKATFYSMEAREFDDRLALLKLERAQKKIPVAQTTDTIVTLDQKRKTLSENNSNEESTKIEIINNLPELETGFYLVANTFAESTERDAFALRLSYSGERQTKFFYNINNLDYYVYTNKYQTLEEALFEYKVKPRSDLFKKLFIVQIKKNSKFDLASSLFKKESNKMKYIYYQLFMSMIKIL</sequence>
<dbReference type="PROSITE" id="PS50943">
    <property type="entry name" value="HTH_CROC1"/>
    <property type="match status" value="1"/>
</dbReference>
<dbReference type="EMBL" id="CP067378">
    <property type="protein sequence ID" value="QYS89031.1"/>
    <property type="molecule type" value="Genomic_DNA"/>
</dbReference>
<gene>
    <name evidence="4" type="ORF">JJC05_00845</name>
</gene>
<dbReference type="CDD" id="cd00118">
    <property type="entry name" value="LysM"/>
    <property type="match status" value="4"/>
</dbReference>
<dbReference type="InterPro" id="IPR018392">
    <property type="entry name" value="LysM"/>
</dbReference>
<organism evidence="4">
    <name type="scientific">Flavobacterium columnare</name>
    <dbReference type="NCBI Taxonomy" id="996"/>
    <lineage>
        <taxon>Bacteria</taxon>
        <taxon>Pseudomonadati</taxon>
        <taxon>Bacteroidota</taxon>
        <taxon>Flavobacteriia</taxon>
        <taxon>Flavobacteriales</taxon>
        <taxon>Flavobacteriaceae</taxon>
        <taxon>Flavobacterium</taxon>
    </lineage>
</organism>
<dbReference type="AlphaFoldDB" id="A0A8G0KS23"/>
<dbReference type="GO" id="GO:0008932">
    <property type="term" value="F:lytic endotransglycosylase activity"/>
    <property type="evidence" value="ECO:0007669"/>
    <property type="project" value="TreeGrafter"/>
</dbReference>
<feature type="coiled-coil region" evidence="1">
    <location>
        <begin position="258"/>
        <end position="309"/>
    </location>
</feature>
<dbReference type="InterPro" id="IPR001387">
    <property type="entry name" value="Cro/C1-type_HTH"/>
</dbReference>
<feature type="domain" description="LysM" evidence="3">
    <location>
        <begin position="24"/>
        <end position="67"/>
    </location>
</feature>
<protein>
    <submittedName>
        <fullName evidence="4">LysM peptidoglycan-binding domain-containing protein</fullName>
    </submittedName>
</protein>
<keyword evidence="1" id="KW-0175">Coiled coil</keyword>
<accession>A0A8G0KS23</accession>
<feature type="domain" description="LysM" evidence="3">
    <location>
        <begin position="211"/>
        <end position="260"/>
    </location>
</feature>
<dbReference type="SMART" id="SM00257">
    <property type="entry name" value="LysM"/>
    <property type="match status" value="4"/>
</dbReference>
<dbReference type="PROSITE" id="PS51782">
    <property type="entry name" value="LYSM"/>
    <property type="match status" value="4"/>
</dbReference>
<feature type="domain" description="LysM" evidence="3">
    <location>
        <begin position="88"/>
        <end position="132"/>
    </location>
</feature>
<dbReference type="KEGG" id="fdv:JJC05_00845"/>
<dbReference type="PANTHER" id="PTHR33734">
    <property type="entry name" value="LYSM DOMAIN-CONTAINING GPI-ANCHORED PROTEIN 2"/>
    <property type="match status" value="1"/>
</dbReference>
<proteinExistence type="predicted"/>
<feature type="domain" description="LysM" evidence="3">
    <location>
        <begin position="148"/>
        <end position="192"/>
    </location>
</feature>
<feature type="coiled-coil region" evidence="1">
    <location>
        <begin position="359"/>
        <end position="476"/>
    </location>
</feature>